<feature type="active site" description="Charge relay system" evidence="7">
    <location>
        <position position="186"/>
    </location>
</feature>
<reference evidence="10 11" key="1">
    <citation type="submission" date="2019-07" db="EMBL/GenBank/DDBJ databases">
        <title>Genomics analysis of Aphanomyces spp. identifies a new class of oomycete effector associated with host adaptation.</title>
        <authorList>
            <person name="Gaulin E."/>
        </authorList>
    </citation>
    <scope>NUCLEOTIDE SEQUENCE [LARGE SCALE GENOMIC DNA]</scope>
    <source>
        <strain evidence="10 11">ATCC 201684</strain>
    </source>
</reference>
<evidence type="ECO:0000256" key="1">
    <source>
        <dbReference type="ARBA" id="ARBA00011073"/>
    </source>
</evidence>
<dbReference type="GO" id="GO:0006508">
    <property type="term" value="P:proteolysis"/>
    <property type="evidence" value="ECO:0007669"/>
    <property type="project" value="UniProtKB-KW"/>
</dbReference>
<dbReference type="AlphaFoldDB" id="A0A6G0WTE9"/>
<proteinExistence type="inferred from homology"/>
<evidence type="ECO:0000313" key="10">
    <source>
        <dbReference type="EMBL" id="KAF0730767.1"/>
    </source>
</evidence>
<dbReference type="Proteomes" id="UP000481153">
    <property type="component" value="Unassembled WGS sequence"/>
</dbReference>
<evidence type="ECO:0000256" key="5">
    <source>
        <dbReference type="ARBA" id="ARBA00023529"/>
    </source>
</evidence>
<dbReference type="InterPro" id="IPR036852">
    <property type="entry name" value="Peptidase_S8/S53_dom_sf"/>
</dbReference>
<evidence type="ECO:0000259" key="9">
    <source>
        <dbReference type="Pfam" id="PF00082"/>
    </source>
</evidence>
<protein>
    <recommendedName>
        <fullName evidence="6">subtilisin</fullName>
        <ecNumber evidence="6">3.4.21.62</ecNumber>
    </recommendedName>
</protein>
<dbReference type="PANTHER" id="PTHR43399:SF4">
    <property type="entry name" value="CELL WALL-ASSOCIATED PROTEASE"/>
    <property type="match status" value="1"/>
</dbReference>
<evidence type="ECO:0000256" key="3">
    <source>
        <dbReference type="ARBA" id="ARBA00022801"/>
    </source>
</evidence>
<dbReference type="VEuPathDB" id="FungiDB:AeMF1_010362"/>
<evidence type="ECO:0000256" key="8">
    <source>
        <dbReference type="SAM" id="SignalP"/>
    </source>
</evidence>
<dbReference type="EC" id="3.4.21.62" evidence="6"/>
<evidence type="ECO:0000256" key="6">
    <source>
        <dbReference type="ARBA" id="ARBA00023619"/>
    </source>
</evidence>
<accession>A0A6G0WTE9</accession>
<gene>
    <name evidence="10" type="ORF">Ae201684_011876</name>
</gene>
<feature type="signal peptide" evidence="8">
    <location>
        <begin position="1"/>
        <end position="18"/>
    </location>
</feature>
<dbReference type="InterPro" id="IPR023828">
    <property type="entry name" value="Peptidase_S8_Ser-AS"/>
</dbReference>
<comment type="similarity">
    <text evidence="1 7">Belongs to the peptidase S8 family.</text>
</comment>
<comment type="catalytic activity">
    <reaction evidence="5">
        <text>Hydrolysis of proteins with broad specificity for peptide bonds, and a preference for a large uncharged residue in P1. Hydrolyzes peptide amides.</text>
        <dbReference type="EC" id="3.4.21.62"/>
    </reaction>
</comment>
<dbReference type="PANTHER" id="PTHR43399">
    <property type="entry name" value="SUBTILISIN-RELATED"/>
    <property type="match status" value="1"/>
</dbReference>
<dbReference type="Gene3D" id="3.40.50.200">
    <property type="entry name" value="Peptidase S8/S53 domain"/>
    <property type="match status" value="1"/>
</dbReference>
<evidence type="ECO:0000256" key="2">
    <source>
        <dbReference type="ARBA" id="ARBA00022670"/>
    </source>
</evidence>
<keyword evidence="11" id="KW-1185">Reference proteome</keyword>
<feature type="active site" description="Charge relay system" evidence="7">
    <location>
        <position position="222"/>
    </location>
</feature>
<keyword evidence="3 7" id="KW-0378">Hydrolase</keyword>
<evidence type="ECO:0000313" key="11">
    <source>
        <dbReference type="Proteomes" id="UP000481153"/>
    </source>
</evidence>
<feature type="domain" description="Peptidase S8/S53" evidence="9">
    <location>
        <begin position="177"/>
        <end position="459"/>
    </location>
</feature>
<comment type="caution">
    <text evidence="10">The sequence shown here is derived from an EMBL/GenBank/DDBJ whole genome shotgun (WGS) entry which is preliminary data.</text>
</comment>
<organism evidence="10 11">
    <name type="scientific">Aphanomyces euteiches</name>
    <dbReference type="NCBI Taxonomy" id="100861"/>
    <lineage>
        <taxon>Eukaryota</taxon>
        <taxon>Sar</taxon>
        <taxon>Stramenopiles</taxon>
        <taxon>Oomycota</taxon>
        <taxon>Saprolegniomycetes</taxon>
        <taxon>Saprolegniales</taxon>
        <taxon>Verrucalvaceae</taxon>
        <taxon>Aphanomyces</taxon>
    </lineage>
</organism>
<dbReference type="GO" id="GO:0004252">
    <property type="term" value="F:serine-type endopeptidase activity"/>
    <property type="evidence" value="ECO:0007669"/>
    <property type="project" value="UniProtKB-UniRule"/>
</dbReference>
<name>A0A6G0WTE9_9STRA</name>
<keyword evidence="8" id="KW-0732">Signal</keyword>
<dbReference type="InterPro" id="IPR051048">
    <property type="entry name" value="Peptidase_S8/S53_subtilisin"/>
</dbReference>
<dbReference type="InterPro" id="IPR000209">
    <property type="entry name" value="Peptidase_S8/S53_dom"/>
</dbReference>
<dbReference type="EMBL" id="VJMJ01000151">
    <property type="protein sequence ID" value="KAF0730767.1"/>
    <property type="molecule type" value="Genomic_DNA"/>
</dbReference>
<feature type="active site" description="Charge relay system" evidence="7">
    <location>
        <position position="398"/>
    </location>
</feature>
<dbReference type="PRINTS" id="PR00723">
    <property type="entry name" value="SUBTILISIN"/>
</dbReference>
<dbReference type="Pfam" id="PF00082">
    <property type="entry name" value="Peptidase_S8"/>
    <property type="match status" value="1"/>
</dbReference>
<feature type="chain" id="PRO_5026279547" description="subtilisin" evidence="8">
    <location>
        <begin position="19"/>
        <end position="504"/>
    </location>
</feature>
<evidence type="ECO:0000256" key="4">
    <source>
        <dbReference type="ARBA" id="ARBA00022825"/>
    </source>
</evidence>
<dbReference type="InterPro" id="IPR015500">
    <property type="entry name" value="Peptidase_S8_subtilisin-rel"/>
</dbReference>
<dbReference type="PROSITE" id="PS51892">
    <property type="entry name" value="SUBTILASE"/>
    <property type="match status" value="1"/>
</dbReference>
<dbReference type="SUPFAM" id="SSF52743">
    <property type="entry name" value="Subtilisin-like"/>
    <property type="match status" value="1"/>
</dbReference>
<sequence>MRLIVWLLVAVSLSALHAVSSPRGIVCDKVYRALSTSPSVNLLIQLDGTAPGVAQATQSINAAGPSCNKALHVRRALQRHCTQSQSCVARILASQPSCRFRAYWIANAVYVQRATLHLVQRLSECDNVSRITLDPSTKLHVHAKDLAISIPSPNALKYAWGVSKIGAPDVWSSGNFGQGVVVGSIDTGVLHTHEALAGKWRQDHGWYDPAFQTKVPNDANGHGTHTMGTILGGNGIGVAPNATYIACLGCPNGTCTASALLECAEFLLCPTDPDGSNPDCSLRPDVINNSWGGIGANPWFDDAILAWRQADIIPVFSIGNSGSKCATANSPGDSSLVIGVGATGSGNVVNGDDSLAFFSSRGRGTGGVVKPDVAAPGYFVFSAVPTDNSSYQYWAGTSMAAPHVTGAIALYLAANPQATYDEVYEALKASANKTALVPTKQNCAGVSDQIYPNNNYGHGRIDIARAVTSSAGGSTAPVASTGAVWQRAASAGVILQAQVFLPDF</sequence>
<keyword evidence="2 7" id="KW-0645">Protease</keyword>
<dbReference type="PROSITE" id="PS00138">
    <property type="entry name" value="SUBTILASE_SER"/>
    <property type="match status" value="1"/>
</dbReference>
<evidence type="ECO:0000256" key="7">
    <source>
        <dbReference type="PROSITE-ProRule" id="PRU01240"/>
    </source>
</evidence>
<keyword evidence="4 7" id="KW-0720">Serine protease</keyword>